<evidence type="ECO:0000259" key="1">
    <source>
        <dbReference type="PROSITE" id="PS50181"/>
    </source>
</evidence>
<dbReference type="EMBL" id="JADNRY010000339">
    <property type="protein sequence ID" value="KAF9058885.1"/>
    <property type="molecule type" value="Genomic_DNA"/>
</dbReference>
<feature type="non-terminal residue" evidence="2">
    <location>
        <position position="132"/>
    </location>
</feature>
<reference evidence="2" key="1">
    <citation type="submission" date="2020-11" db="EMBL/GenBank/DDBJ databases">
        <authorList>
            <consortium name="DOE Joint Genome Institute"/>
            <person name="Ahrendt S."/>
            <person name="Riley R."/>
            <person name="Andreopoulos W."/>
            <person name="Labutti K."/>
            <person name="Pangilinan J."/>
            <person name="Ruiz-Duenas F.J."/>
            <person name="Barrasa J.M."/>
            <person name="Sanchez-Garcia M."/>
            <person name="Camarero S."/>
            <person name="Miyauchi S."/>
            <person name="Serrano A."/>
            <person name="Linde D."/>
            <person name="Babiker R."/>
            <person name="Drula E."/>
            <person name="Ayuso-Fernandez I."/>
            <person name="Pacheco R."/>
            <person name="Padilla G."/>
            <person name="Ferreira P."/>
            <person name="Barriuso J."/>
            <person name="Kellner H."/>
            <person name="Castanera R."/>
            <person name="Alfaro M."/>
            <person name="Ramirez L."/>
            <person name="Pisabarro A.G."/>
            <person name="Kuo A."/>
            <person name="Tritt A."/>
            <person name="Lipzen A."/>
            <person name="He G."/>
            <person name="Yan M."/>
            <person name="Ng V."/>
            <person name="Cullen D."/>
            <person name="Martin F."/>
            <person name="Rosso M.-N."/>
            <person name="Henrissat B."/>
            <person name="Hibbett D."/>
            <person name="Martinez A.T."/>
            <person name="Grigoriev I.V."/>
        </authorList>
    </citation>
    <scope>NUCLEOTIDE SEQUENCE</scope>
    <source>
        <strain evidence="2">AH 40177</strain>
    </source>
</reference>
<dbReference type="PROSITE" id="PS50181">
    <property type="entry name" value="FBOX"/>
    <property type="match status" value="1"/>
</dbReference>
<dbReference type="InterPro" id="IPR001810">
    <property type="entry name" value="F-box_dom"/>
</dbReference>
<dbReference type="AlphaFoldDB" id="A0A9P5PB37"/>
<evidence type="ECO:0000313" key="3">
    <source>
        <dbReference type="Proteomes" id="UP000772434"/>
    </source>
</evidence>
<accession>A0A9P5PB37</accession>
<dbReference type="SUPFAM" id="SSF81383">
    <property type="entry name" value="F-box domain"/>
    <property type="match status" value="1"/>
</dbReference>
<protein>
    <recommendedName>
        <fullName evidence="1">F-box domain-containing protein</fullName>
    </recommendedName>
</protein>
<comment type="caution">
    <text evidence="2">The sequence shown here is derived from an EMBL/GenBank/DDBJ whole genome shotgun (WGS) entry which is preliminary data.</text>
</comment>
<dbReference type="InterPro" id="IPR036047">
    <property type="entry name" value="F-box-like_dom_sf"/>
</dbReference>
<name>A0A9P5PB37_9AGAR</name>
<dbReference type="OrthoDB" id="3365698at2759"/>
<sequence>MAEDLDGYESEIHRLQIRIADIQNRRERVKTYTKHLRSLLSPIHKLPNELLTIIFGYICVENELQDRGGGAALTLSHVCMRWRQLTIACPVLWSAMSMDFVKQHDDDIAADGKLSTIVRLYLDRSKSVPLRL</sequence>
<gene>
    <name evidence="2" type="ORF">BDP27DRAFT_1239873</name>
</gene>
<keyword evidence="3" id="KW-1185">Reference proteome</keyword>
<dbReference type="Proteomes" id="UP000772434">
    <property type="component" value="Unassembled WGS sequence"/>
</dbReference>
<organism evidence="2 3">
    <name type="scientific">Rhodocollybia butyracea</name>
    <dbReference type="NCBI Taxonomy" id="206335"/>
    <lineage>
        <taxon>Eukaryota</taxon>
        <taxon>Fungi</taxon>
        <taxon>Dikarya</taxon>
        <taxon>Basidiomycota</taxon>
        <taxon>Agaricomycotina</taxon>
        <taxon>Agaricomycetes</taxon>
        <taxon>Agaricomycetidae</taxon>
        <taxon>Agaricales</taxon>
        <taxon>Marasmiineae</taxon>
        <taxon>Omphalotaceae</taxon>
        <taxon>Rhodocollybia</taxon>
    </lineage>
</organism>
<evidence type="ECO:0000313" key="2">
    <source>
        <dbReference type="EMBL" id="KAF9058885.1"/>
    </source>
</evidence>
<dbReference type="Gene3D" id="1.20.1280.50">
    <property type="match status" value="1"/>
</dbReference>
<proteinExistence type="predicted"/>
<feature type="domain" description="F-box" evidence="1">
    <location>
        <begin position="40"/>
        <end position="96"/>
    </location>
</feature>
<dbReference type="Pfam" id="PF12937">
    <property type="entry name" value="F-box-like"/>
    <property type="match status" value="1"/>
</dbReference>